<proteinExistence type="predicted"/>
<dbReference type="AlphaFoldDB" id="A0AAV5TVQ2"/>
<dbReference type="EMBL" id="BTSX01000005">
    <property type="protein sequence ID" value="GMS98287.1"/>
    <property type="molecule type" value="Genomic_DNA"/>
</dbReference>
<gene>
    <name evidence="1" type="ORF">PENTCL1PPCAC_20462</name>
</gene>
<accession>A0AAV5TVQ2</accession>
<name>A0AAV5TVQ2_9BILA</name>
<evidence type="ECO:0000313" key="1">
    <source>
        <dbReference type="EMBL" id="GMS98287.1"/>
    </source>
</evidence>
<comment type="caution">
    <text evidence="1">The sequence shown here is derived from an EMBL/GenBank/DDBJ whole genome shotgun (WGS) entry which is preliminary data.</text>
</comment>
<dbReference type="Proteomes" id="UP001432027">
    <property type="component" value="Unassembled WGS sequence"/>
</dbReference>
<reference evidence="1" key="1">
    <citation type="submission" date="2023-10" db="EMBL/GenBank/DDBJ databases">
        <title>Genome assembly of Pristionchus species.</title>
        <authorList>
            <person name="Yoshida K."/>
            <person name="Sommer R.J."/>
        </authorList>
    </citation>
    <scope>NUCLEOTIDE SEQUENCE</scope>
    <source>
        <strain evidence="1">RS0144</strain>
    </source>
</reference>
<keyword evidence="2" id="KW-1185">Reference proteome</keyword>
<protein>
    <submittedName>
        <fullName evidence="1">Uncharacterized protein</fullName>
    </submittedName>
</protein>
<evidence type="ECO:0000313" key="2">
    <source>
        <dbReference type="Proteomes" id="UP001432027"/>
    </source>
</evidence>
<organism evidence="1 2">
    <name type="scientific">Pristionchus entomophagus</name>
    <dbReference type="NCBI Taxonomy" id="358040"/>
    <lineage>
        <taxon>Eukaryota</taxon>
        <taxon>Metazoa</taxon>
        <taxon>Ecdysozoa</taxon>
        <taxon>Nematoda</taxon>
        <taxon>Chromadorea</taxon>
        <taxon>Rhabditida</taxon>
        <taxon>Rhabditina</taxon>
        <taxon>Diplogasteromorpha</taxon>
        <taxon>Diplogasteroidea</taxon>
        <taxon>Neodiplogasteridae</taxon>
        <taxon>Pristionchus</taxon>
    </lineage>
</organism>
<feature type="non-terminal residue" evidence="1">
    <location>
        <position position="66"/>
    </location>
</feature>
<sequence length="66" mass="7166">MGTLKSTPLVMLLSARRIADPCIKLDREKNSIISIPSPILTVDLGPATTEGISEQRNAFDNRSPES</sequence>